<feature type="compositionally biased region" description="Acidic residues" evidence="5">
    <location>
        <begin position="401"/>
        <end position="412"/>
    </location>
</feature>
<feature type="compositionally biased region" description="Basic and acidic residues" evidence="5">
    <location>
        <begin position="63"/>
        <end position="78"/>
    </location>
</feature>
<feature type="compositionally biased region" description="Basic and acidic residues" evidence="5">
    <location>
        <begin position="608"/>
        <end position="631"/>
    </location>
</feature>
<feature type="region of interest" description="Disordered" evidence="5">
    <location>
        <begin position="223"/>
        <end position="268"/>
    </location>
</feature>
<dbReference type="Pfam" id="PF08159">
    <property type="entry name" value="NUC153"/>
    <property type="match status" value="1"/>
</dbReference>
<feature type="compositionally biased region" description="Basic and acidic residues" evidence="5">
    <location>
        <begin position="731"/>
        <end position="766"/>
    </location>
</feature>
<feature type="compositionally biased region" description="Basic and acidic residues" evidence="5">
    <location>
        <begin position="566"/>
        <end position="591"/>
    </location>
</feature>
<dbReference type="AlphaFoldDB" id="A0A178D787"/>
<feature type="compositionally biased region" description="Acidic residues" evidence="5">
    <location>
        <begin position="134"/>
        <end position="161"/>
    </location>
</feature>
<evidence type="ECO:0000256" key="4">
    <source>
        <dbReference type="ARBA" id="ARBA00023242"/>
    </source>
</evidence>
<protein>
    <submittedName>
        <fullName evidence="8">Uncharacterized protein</fullName>
    </submittedName>
</protein>
<dbReference type="GO" id="GO:0005730">
    <property type="term" value="C:nucleolus"/>
    <property type="evidence" value="ECO:0007669"/>
    <property type="project" value="UniProtKB-SubCell"/>
</dbReference>
<feature type="compositionally biased region" description="Acidic residues" evidence="5">
    <location>
        <begin position="595"/>
        <end position="607"/>
    </location>
</feature>
<feature type="domain" description="ESF1 RRM" evidence="7">
    <location>
        <begin position="177"/>
        <end position="341"/>
    </location>
</feature>
<dbReference type="GO" id="GO:0006364">
    <property type="term" value="P:rRNA processing"/>
    <property type="evidence" value="ECO:0007669"/>
    <property type="project" value="InterPro"/>
</dbReference>
<evidence type="ECO:0000256" key="2">
    <source>
        <dbReference type="ARBA" id="ARBA00009087"/>
    </source>
</evidence>
<dbReference type="Pfam" id="PF25121">
    <property type="entry name" value="RRM_ESF1"/>
    <property type="match status" value="1"/>
</dbReference>
<comment type="caution">
    <text evidence="8">The sequence shown here is derived from an EMBL/GenBank/DDBJ whole genome shotgun (WGS) entry which is preliminary data.</text>
</comment>
<feature type="region of interest" description="Disordered" evidence="5">
    <location>
        <begin position="63"/>
        <end position="172"/>
    </location>
</feature>
<dbReference type="InterPro" id="IPR056750">
    <property type="entry name" value="RRM_ESF1"/>
</dbReference>
<feature type="compositionally biased region" description="Basic and acidic residues" evidence="5">
    <location>
        <begin position="487"/>
        <end position="498"/>
    </location>
</feature>
<feature type="compositionally biased region" description="Acidic residues" evidence="5">
    <location>
        <begin position="87"/>
        <end position="112"/>
    </location>
</feature>
<evidence type="ECO:0000313" key="9">
    <source>
        <dbReference type="Proteomes" id="UP000185904"/>
    </source>
</evidence>
<accession>A0A178D787</accession>
<sequence>MERERPKSAAKRPKLSPGPRITDPRFANIQSDPRYRLPGKTSKVKLDKRFARVLQDEDFVKRSKVDRYGRPLESNAERKRLKRKYEFDEDEEAAAENIDEQSDHADDDDEVQQELRRVDQKTRDPLREGRETDSESSSDENTSEDESEEEEGEEATLEEEVGIGPTQQADIPTGQVTSRIAVVNLDWDNIRAADLMAVFSSFLSSSDTLLNVSIYPSEFGKERLEREEMEGPPKEIFANPAKDDGNEAFSDDEEPADEDIKTSMLKPDDGTTDFDSTALRRYQLERLRYFYAILTFSSPSVAKQIYDAVDGTEYLRTANFFDLRFVPDDTDFSTDIPREACDRIPDDYRPNEFVTDALQHSKVKLTWDAEDGGRKEAVARAFKGGRKEIDENDLKAYLASDDSEDDEEEGPEDAATNGAISKKEAERQRMRTLLGLPPEPEKKSSKKDKGPIGDMQITFTSGLSGAINEKGKKKSVFENSPEPEETTLEKYVRKERERKQKRKEKMKNAREGRDPEAEAEVDAGDQDQSDEQTVPAGQEEGDLGFDDPFFTEPSAASEKAASKKLRKEERLKKRQEREAEEEADRKQRAELELLMVDDDAVAEEDGSDGVKRKVRHFDMREIQKAEKEERKKNKKKGKANKGGAGEAKVPEDATQDGFKVDTSDPRFSRLFESHEYAIDPTNPKFKATKGMRALLEEGRRRKHKGDATTGVSARQPDTAPGGDGAARSRHSKDGHAEASTRRHELSGDGTGDVKRLVEKIKRQQRA</sequence>
<feature type="region of interest" description="Disordered" evidence="5">
    <location>
        <begin position="1"/>
        <end position="42"/>
    </location>
</feature>
<gene>
    <name evidence="8" type="ORF">AYO20_03133</name>
</gene>
<reference evidence="8 9" key="1">
    <citation type="submission" date="2016-03" db="EMBL/GenBank/DDBJ databases">
        <title>The draft genome sequence of Fonsecaea nubica causative agent of cutaneous subcutaneous infection in human host.</title>
        <authorList>
            <person name="Costa F."/>
            <person name="Sybren D.H."/>
            <person name="Raittz R.T."/>
            <person name="Weiss V.A."/>
            <person name="Leao A.C."/>
            <person name="Gomes R."/>
            <person name="De Souza E.M."/>
            <person name="Pedrosa F.O."/>
            <person name="Steffens M.B."/>
            <person name="Bombassaro A."/>
            <person name="Tadra-Sfeir M.Z."/>
            <person name="Moreno L.F."/>
            <person name="Najafzadeh M.J."/>
            <person name="Felipe M.S."/>
            <person name="Teixeira M."/>
            <person name="Sun J."/>
            <person name="Xi L."/>
            <person name="Castro M.A."/>
            <person name="Vicente V.A."/>
        </authorList>
    </citation>
    <scope>NUCLEOTIDE SEQUENCE [LARGE SCALE GENOMIC DNA]</scope>
    <source>
        <strain evidence="8 9">CBS 269.64</strain>
    </source>
</reference>
<evidence type="ECO:0000256" key="1">
    <source>
        <dbReference type="ARBA" id="ARBA00004604"/>
    </source>
</evidence>
<dbReference type="Proteomes" id="UP000185904">
    <property type="component" value="Unassembled WGS sequence"/>
</dbReference>
<dbReference type="InterPro" id="IPR039754">
    <property type="entry name" value="Esf1"/>
</dbReference>
<feature type="region of interest" description="Disordered" evidence="5">
    <location>
        <begin position="400"/>
        <end position="664"/>
    </location>
</feature>
<dbReference type="RefSeq" id="XP_022502638.1">
    <property type="nucleotide sequence ID" value="XM_022641436.1"/>
</dbReference>
<feature type="compositionally biased region" description="Basic and acidic residues" evidence="5">
    <location>
        <begin position="506"/>
        <end position="516"/>
    </location>
</feature>
<dbReference type="PANTHER" id="PTHR12202">
    <property type="entry name" value="ESF1 HOMOLOG"/>
    <property type="match status" value="1"/>
</dbReference>
<evidence type="ECO:0000256" key="5">
    <source>
        <dbReference type="SAM" id="MobiDB-lite"/>
    </source>
</evidence>
<feature type="domain" description="NUC153" evidence="6">
    <location>
        <begin position="664"/>
        <end position="691"/>
    </location>
</feature>
<feature type="compositionally biased region" description="Basic and acidic residues" evidence="5">
    <location>
        <begin position="223"/>
        <end position="233"/>
    </location>
</feature>
<feature type="compositionally biased region" description="Basic and acidic residues" evidence="5">
    <location>
        <begin position="113"/>
        <end position="133"/>
    </location>
</feature>
<evidence type="ECO:0000259" key="7">
    <source>
        <dbReference type="Pfam" id="PF25121"/>
    </source>
</evidence>
<evidence type="ECO:0000313" key="8">
    <source>
        <dbReference type="EMBL" id="OAL37626.1"/>
    </source>
</evidence>
<dbReference type="GO" id="GO:0003723">
    <property type="term" value="F:RNA binding"/>
    <property type="evidence" value="ECO:0007669"/>
    <property type="project" value="TreeGrafter"/>
</dbReference>
<keyword evidence="3" id="KW-0175">Coiled coil</keyword>
<dbReference type="PANTHER" id="PTHR12202:SF0">
    <property type="entry name" value="ESF1 HOMOLOG"/>
    <property type="match status" value="1"/>
</dbReference>
<feature type="compositionally biased region" description="Basic and acidic residues" evidence="5">
    <location>
        <begin position="439"/>
        <end position="451"/>
    </location>
</feature>
<proteinExistence type="inferred from homology"/>
<feature type="compositionally biased region" description="Acidic residues" evidence="5">
    <location>
        <begin position="517"/>
        <end position="530"/>
    </location>
</feature>
<dbReference type="GeneID" id="34586555"/>
<keyword evidence="9" id="KW-1185">Reference proteome</keyword>
<feature type="compositionally biased region" description="Basic and acidic residues" evidence="5">
    <location>
        <begin position="258"/>
        <end position="268"/>
    </location>
</feature>
<dbReference type="InterPro" id="IPR012580">
    <property type="entry name" value="NUC153"/>
</dbReference>
<evidence type="ECO:0000259" key="6">
    <source>
        <dbReference type="Pfam" id="PF08159"/>
    </source>
</evidence>
<dbReference type="OrthoDB" id="431825at2759"/>
<dbReference type="EMBL" id="LVCJ01000014">
    <property type="protein sequence ID" value="OAL37626.1"/>
    <property type="molecule type" value="Genomic_DNA"/>
</dbReference>
<keyword evidence="4" id="KW-0539">Nucleus</keyword>
<organism evidence="8 9">
    <name type="scientific">Fonsecaea nubica</name>
    <dbReference type="NCBI Taxonomy" id="856822"/>
    <lineage>
        <taxon>Eukaryota</taxon>
        <taxon>Fungi</taxon>
        <taxon>Dikarya</taxon>
        <taxon>Ascomycota</taxon>
        <taxon>Pezizomycotina</taxon>
        <taxon>Eurotiomycetes</taxon>
        <taxon>Chaetothyriomycetidae</taxon>
        <taxon>Chaetothyriales</taxon>
        <taxon>Herpotrichiellaceae</taxon>
        <taxon>Fonsecaea</taxon>
    </lineage>
</organism>
<evidence type="ECO:0000256" key="3">
    <source>
        <dbReference type="ARBA" id="ARBA00023054"/>
    </source>
</evidence>
<comment type="similarity">
    <text evidence="2">Belongs to the ESF1 family.</text>
</comment>
<feature type="region of interest" description="Disordered" evidence="5">
    <location>
        <begin position="680"/>
        <end position="766"/>
    </location>
</feature>
<name>A0A178D787_9EURO</name>
<comment type="subcellular location">
    <subcellularLocation>
        <location evidence="1">Nucleus</location>
        <location evidence="1">Nucleolus</location>
    </subcellularLocation>
</comment>